<gene>
    <name evidence="2" type="ORF">N7456_003782</name>
</gene>
<protein>
    <recommendedName>
        <fullName evidence="1">AB hydrolase-1 domain-containing protein</fullName>
    </recommendedName>
</protein>
<organism evidence="2 3">
    <name type="scientific">Penicillium angulare</name>
    <dbReference type="NCBI Taxonomy" id="116970"/>
    <lineage>
        <taxon>Eukaryota</taxon>
        <taxon>Fungi</taxon>
        <taxon>Dikarya</taxon>
        <taxon>Ascomycota</taxon>
        <taxon>Pezizomycotina</taxon>
        <taxon>Eurotiomycetes</taxon>
        <taxon>Eurotiomycetidae</taxon>
        <taxon>Eurotiales</taxon>
        <taxon>Aspergillaceae</taxon>
        <taxon>Penicillium</taxon>
    </lineage>
</organism>
<dbReference type="InterPro" id="IPR000073">
    <property type="entry name" value="AB_hydrolase_1"/>
</dbReference>
<keyword evidence="3" id="KW-1185">Reference proteome</keyword>
<dbReference type="InterPro" id="IPR052897">
    <property type="entry name" value="Sec-Metab_Biosynth_Hydrolase"/>
</dbReference>
<accession>A0A9W9FX10</accession>
<dbReference type="GO" id="GO:0017000">
    <property type="term" value="P:antibiotic biosynthetic process"/>
    <property type="evidence" value="ECO:0007669"/>
    <property type="project" value="UniProtKB-ARBA"/>
</dbReference>
<evidence type="ECO:0000313" key="2">
    <source>
        <dbReference type="EMBL" id="KAJ5107107.1"/>
    </source>
</evidence>
<feature type="domain" description="AB hydrolase-1" evidence="1">
    <location>
        <begin position="6"/>
        <end position="249"/>
    </location>
</feature>
<reference evidence="2" key="1">
    <citation type="submission" date="2022-11" db="EMBL/GenBank/DDBJ databases">
        <authorList>
            <person name="Petersen C."/>
        </authorList>
    </citation>
    <scope>NUCLEOTIDE SEQUENCE</scope>
    <source>
        <strain evidence="2">IBT 30069</strain>
    </source>
</reference>
<dbReference type="PANTHER" id="PTHR37017">
    <property type="entry name" value="AB HYDROLASE-1 DOMAIN-CONTAINING PROTEIN-RELATED"/>
    <property type="match status" value="1"/>
</dbReference>
<dbReference type="InterPro" id="IPR029058">
    <property type="entry name" value="AB_hydrolase_fold"/>
</dbReference>
<dbReference type="Proteomes" id="UP001149165">
    <property type="component" value="Unassembled WGS sequence"/>
</dbReference>
<evidence type="ECO:0000313" key="3">
    <source>
        <dbReference type="Proteomes" id="UP001149165"/>
    </source>
</evidence>
<evidence type="ECO:0000259" key="1">
    <source>
        <dbReference type="Pfam" id="PF12697"/>
    </source>
</evidence>
<proteinExistence type="predicted"/>
<dbReference type="PANTHER" id="PTHR37017:SF11">
    <property type="entry name" value="ESTERASE_LIPASE_THIOESTERASE DOMAIN-CONTAINING PROTEIN"/>
    <property type="match status" value="1"/>
</dbReference>
<dbReference type="OrthoDB" id="408373at2759"/>
<reference evidence="2" key="2">
    <citation type="journal article" date="2023" name="IMA Fungus">
        <title>Comparative genomic study of the Penicillium genus elucidates a diverse pangenome and 15 lateral gene transfer events.</title>
        <authorList>
            <person name="Petersen C."/>
            <person name="Sorensen T."/>
            <person name="Nielsen M.R."/>
            <person name="Sondergaard T.E."/>
            <person name="Sorensen J.L."/>
            <person name="Fitzpatrick D.A."/>
            <person name="Frisvad J.C."/>
            <person name="Nielsen K.L."/>
        </authorList>
    </citation>
    <scope>NUCLEOTIDE SEQUENCE</scope>
    <source>
        <strain evidence="2">IBT 30069</strain>
    </source>
</reference>
<dbReference type="EMBL" id="JAPQKH010000003">
    <property type="protein sequence ID" value="KAJ5107107.1"/>
    <property type="molecule type" value="Genomic_DNA"/>
</dbReference>
<name>A0A9W9FX10_9EURO</name>
<dbReference type="Pfam" id="PF12697">
    <property type="entry name" value="Abhydrolase_6"/>
    <property type="match status" value="1"/>
</dbReference>
<dbReference type="Gene3D" id="3.40.50.1820">
    <property type="entry name" value="alpha/beta hydrolase"/>
    <property type="match status" value="1"/>
</dbReference>
<sequence>MLKPSIIIVPGAWHRPKHYEKLIRGLNQFGFESVAVDLPSLDSSPPLSSWETDAQEVRRVIMTHLDHGKGVIMIAHSFGGVAMSEAVKGLGRKSRQDQGLQGAVVRLVYMAAVAIPIGQSYMDQMKLKTPAEEEVERRRKEMEGNSRGMLPQEDGSLVLDKDLVKDILFHGCDSEDVQQAVDLLGSFPPGAMYVPVTYSACLDFPSTYIKCKNDRAFSVLTQERMIAQMGGVFDVEECEEGHSPFLSNHYFVVDCIRRAVGEIPIII</sequence>
<dbReference type="AlphaFoldDB" id="A0A9W9FX10"/>
<dbReference type="SUPFAM" id="SSF53474">
    <property type="entry name" value="alpha/beta-Hydrolases"/>
    <property type="match status" value="1"/>
</dbReference>
<dbReference type="GO" id="GO:0072330">
    <property type="term" value="P:monocarboxylic acid biosynthetic process"/>
    <property type="evidence" value="ECO:0007669"/>
    <property type="project" value="UniProtKB-ARBA"/>
</dbReference>
<comment type="caution">
    <text evidence="2">The sequence shown here is derived from an EMBL/GenBank/DDBJ whole genome shotgun (WGS) entry which is preliminary data.</text>
</comment>